<dbReference type="EMBL" id="OU892278">
    <property type="protein sequence ID" value="CAH1126723.1"/>
    <property type="molecule type" value="Genomic_DNA"/>
</dbReference>
<dbReference type="InterPro" id="IPR011545">
    <property type="entry name" value="DEAD/DEAH_box_helicase_dom"/>
</dbReference>
<comment type="similarity">
    <text evidence="2">Belongs to the DEAD box helicase family. DEAH subfamily. FANCM sub-subfamily.</text>
</comment>
<dbReference type="PANTHER" id="PTHR14025">
    <property type="entry name" value="FANCONI ANEMIA GROUP M FANCM FAMILY MEMBER"/>
    <property type="match status" value="1"/>
</dbReference>
<sequence length="1571" mass="179438">MDIQTQSALLSKNAETEGFDLGTGQSWIYPTNYPTREYQYNIIEKALLENTLVSLPTGLGKTFIAAVVMYNFFRWYPQGKIIFMAPTKPLVKQQVEACYNIMAIPHEVTTELTGAQISSSRSNIWMDKRIFFVTPQVLQNDLEKVAQLGPKIKCLVFDEAHKARGNHAYCQVIRKLLSNNHKNFRVLALSATPGSRVNDVSEVIHNLLISHLEFRTEESVDVKPYVFERSLETIVVPLSDKLIEIKEEYLRILEHYARTLKQNKVIQGNCESLTKGRVFMLMKDFQAKRTASSSNYGEIMRCLNICVTLYHAYELLIRHGLRNFLAFFDEHIEKPLLRGNVMLRRILENVRDFLGPIPSIEVLPDGTYPDIPKNIKFGHPKHYKLREVLTAHFSKEDKQNTRAIVFFEYRESAMEAHILLLQARPLVKPKIFLGQGSGITQKTQLGVVKAFREGKCNTLLSTCIGEEGLDVGEVDLIVCFDISTKSPIRMVQRMGRTGRKREGSVYILVTEGKEQQTLKDCLIHKNNISMHVLGSAQIKNDLYPFSPRLVPLTIKPKCEKMFIVVKEKPKKNSIKNMLRSSGSRIVFSQSNEVMNFQDKIPEPKMISLSDNPMVKHENSTFFEKHIEKMRTATKTYLVGHSDDTNILNDLLGFADSKRFNIPTKIKGSLTGPNGKPLKQGDIRNMFFKGSQSTQPATEEGSDVISSFTPLSSEVLTNKNSDPSSEMFKILSNYLESELMNAPSKCRFCQDFDCQEFVIDNDQLRTNNNNNFIPNEIILNDIVLNDIEDYIATLDGSYYLQENIQIEDFADEFQDDFNDSKQYSFEAPTSYMKLMDTFRDYTQEDYEYKMSDKEILEFFKLKSIADLGDVTIDCSQETIIQSDYEANESKCSQNDLVTDLDDFCDLSAFGLAHDQRITDDQSDVSKTEKITEDLSDFCDMSFFKVPTNNITENPGKITKNASQFCDIPDTKAPSGKVNEKPDKMIEDLSDFCDMSFFKVPTDNITENPETPSQFNGIPDTKEKITKKPNKMIEVLSDFCDMSFFKVATDNITEHPETPSQFCDIPDTEAPSDKITENPDRTIEDLSDFCDISYFKVPTEKVTKSPDKVTEDLSDISNIKVPSKTITTDSDKITEDLNDFCDISYFIKEPTEKNNENPADIEAHSEKITQRLDSDTIEDLSDFCDISSFGLKTHFTEPTAKLDKSCMTQLNPIKEQSDQTKVTITQKLNYIDQAKNETEKSSTNNKQNGLDISDDETSVFELNVPKQIELSDNEIICPSDDDEIKLSSVKKKNNLKLNLNKSIFGKKSTQERLKLNNTDESILISDDDKTPQQTSSHKKQKFNSNTKIKEKGRKILQEKSQKGFSRHSSSSGDDFVDPNQTIRKNIGEYKPKNNRITWLKKTSPTVKVHEQRRKNINCLKSKSKKKQNDFLDLEAQVSDDETVISEDEDESMLDTYDTSFVHDETENFNNTQMQGVYMRSILSPRRQNIQRPRQYVANVYSQIPDLEEENTYLEDSFVIDTDNEENATQINELSELDILEGKLEERKRKKSSTSSSGTSKRRRIICMSSSDDD</sequence>
<dbReference type="PROSITE" id="PS51194">
    <property type="entry name" value="HELICASE_CTER"/>
    <property type="match status" value="1"/>
</dbReference>
<keyword evidence="5" id="KW-0347">Helicase</keyword>
<dbReference type="InterPro" id="IPR027417">
    <property type="entry name" value="P-loop_NTPase"/>
</dbReference>
<dbReference type="SMART" id="SM00487">
    <property type="entry name" value="DEXDc"/>
    <property type="match status" value="1"/>
</dbReference>
<dbReference type="Pfam" id="PF00270">
    <property type="entry name" value="DEAD"/>
    <property type="match status" value="1"/>
</dbReference>
<dbReference type="GO" id="GO:0005524">
    <property type="term" value="F:ATP binding"/>
    <property type="evidence" value="ECO:0007669"/>
    <property type="project" value="UniProtKB-KW"/>
</dbReference>
<evidence type="ECO:0000259" key="9">
    <source>
        <dbReference type="PROSITE" id="PS51192"/>
    </source>
</evidence>
<dbReference type="SUPFAM" id="SSF52540">
    <property type="entry name" value="P-loop containing nucleoside triphosphate hydrolases"/>
    <property type="match status" value="1"/>
</dbReference>
<evidence type="ECO:0000256" key="7">
    <source>
        <dbReference type="ARBA" id="ARBA00023242"/>
    </source>
</evidence>
<dbReference type="SMART" id="SM00490">
    <property type="entry name" value="HELICc"/>
    <property type="match status" value="1"/>
</dbReference>
<organism evidence="11 12">
    <name type="scientific">Ceutorhynchus assimilis</name>
    <name type="common">cabbage seed weevil</name>
    <dbReference type="NCBI Taxonomy" id="467358"/>
    <lineage>
        <taxon>Eukaryota</taxon>
        <taxon>Metazoa</taxon>
        <taxon>Ecdysozoa</taxon>
        <taxon>Arthropoda</taxon>
        <taxon>Hexapoda</taxon>
        <taxon>Insecta</taxon>
        <taxon>Pterygota</taxon>
        <taxon>Neoptera</taxon>
        <taxon>Endopterygota</taxon>
        <taxon>Coleoptera</taxon>
        <taxon>Polyphaga</taxon>
        <taxon>Cucujiformia</taxon>
        <taxon>Curculionidae</taxon>
        <taxon>Ceutorhynchinae</taxon>
        <taxon>Ceutorhynchus</taxon>
    </lineage>
</organism>
<dbReference type="PROSITE" id="PS51192">
    <property type="entry name" value="HELICASE_ATP_BIND_1"/>
    <property type="match status" value="1"/>
</dbReference>
<reference evidence="11" key="1">
    <citation type="submission" date="2022-01" db="EMBL/GenBank/DDBJ databases">
        <authorList>
            <person name="King R."/>
        </authorList>
    </citation>
    <scope>NUCLEOTIDE SEQUENCE</scope>
</reference>
<comment type="subcellular location">
    <subcellularLocation>
        <location evidence="1">Nucleus</location>
    </subcellularLocation>
</comment>
<dbReference type="GO" id="GO:0043138">
    <property type="term" value="F:3'-5' DNA helicase activity"/>
    <property type="evidence" value="ECO:0007669"/>
    <property type="project" value="InterPro"/>
</dbReference>
<evidence type="ECO:0000313" key="11">
    <source>
        <dbReference type="EMBL" id="CAH1126723.1"/>
    </source>
</evidence>
<evidence type="ECO:0000256" key="2">
    <source>
        <dbReference type="ARBA" id="ARBA00009889"/>
    </source>
</evidence>
<dbReference type="InterPro" id="IPR014001">
    <property type="entry name" value="Helicase_ATP-bd"/>
</dbReference>
<accession>A0A9P0GMG9</accession>
<evidence type="ECO:0000313" key="12">
    <source>
        <dbReference type="Proteomes" id="UP001152799"/>
    </source>
</evidence>
<gene>
    <name evidence="11" type="ORF">CEUTPL_LOCUS5559</name>
</gene>
<feature type="domain" description="Helicase ATP-binding" evidence="9">
    <location>
        <begin position="42"/>
        <end position="211"/>
    </location>
</feature>
<dbReference type="FunFam" id="3.40.50.300:FF:000861">
    <property type="entry name" value="Fanconi anemia, complementation group M"/>
    <property type="match status" value="1"/>
</dbReference>
<dbReference type="GO" id="GO:0016787">
    <property type="term" value="F:hydrolase activity"/>
    <property type="evidence" value="ECO:0007669"/>
    <property type="project" value="UniProtKB-KW"/>
</dbReference>
<feature type="region of interest" description="Disordered" evidence="8">
    <location>
        <begin position="1540"/>
        <end position="1571"/>
    </location>
</feature>
<evidence type="ECO:0000256" key="8">
    <source>
        <dbReference type="SAM" id="MobiDB-lite"/>
    </source>
</evidence>
<proteinExistence type="inferred from homology"/>
<dbReference type="GO" id="GO:0009378">
    <property type="term" value="F:four-way junction helicase activity"/>
    <property type="evidence" value="ECO:0007669"/>
    <property type="project" value="TreeGrafter"/>
</dbReference>
<evidence type="ECO:0000259" key="10">
    <source>
        <dbReference type="PROSITE" id="PS51194"/>
    </source>
</evidence>
<evidence type="ECO:0000256" key="6">
    <source>
        <dbReference type="ARBA" id="ARBA00022840"/>
    </source>
</evidence>
<dbReference type="GO" id="GO:0045003">
    <property type="term" value="P:double-strand break repair via synthesis-dependent strand annealing"/>
    <property type="evidence" value="ECO:0007669"/>
    <property type="project" value="TreeGrafter"/>
</dbReference>
<dbReference type="InterPro" id="IPR039686">
    <property type="entry name" value="FANCM/Mph1-like_ID"/>
</dbReference>
<name>A0A9P0GMG9_9CUCU</name>
<protein>
    <recommendedName>
        <fullName evidence="13">Fanconi anemia group M protein</fullName>
    </recommendedName>
</protein>
<feature type="region of interest" description="Disordered" evidence="8">
    <location>
        <begin position="1320"/>
        <end position="1378"/>
    </location>
</feature>
<evidence type="ECO:0000256" key="1">
    <source>
        <dbReference type="ARBA" id="ARBA00004123"/>
    </source>
</evidence>
<evidence type="ECO:0000256" key="4">
    <source>
        <dbReference type="ARBA" id="ARBA00022801"/>
    </source>
</evidence>
<dbReference type="Gene3D" id="3.40.50.300">
    <property type="entry name" value="P-loop containing nucleotide triphosphate hydrolases"/>
    <property type="match status" value="2"/>
</dbReference>
<dbReference type="GO" id="GO:0000400">
    <property type="term" value="F:four-way junction DNA binding"/>
    <property type="evidence" value="ECO:0007669"/>
    <property type="project" value="TreeGrafter"/>
</dbReference>
<dbReference type="InterPro" id="IPR001650">
    <property type="entry name" value="Helicase_C-like"/>
</dbReference>
<keyword evidence="6" id="KW-0067">ATP-binding</keyword>
<evidence type="ECO:0008006" key="13">
    <source>
        <dbReference type="Google" id="ProtNLM"/>
    </source>
</evidence>
<feature type="compositionally biased region" description="Basic and acidic residues" evidence="8">
    <location>
        <begin position="1345"/>
        <end position="1359"/>
    </location>
</feature>
<dbReference type="Pfam" id="PF00271">
    <property type="entry name" value="Helicase_C"/>
    <property type="match status" value="1"/>
</dbReference>
<evidence type="ECO:0000256" key="5">
    <source>
        <dbReference type="ARBA" id="ARBA00022806"/>
    </source>
</evidence>
<dbReference type="Proteomes" id="UP001152799">
    <property type="component" value="Chromosome 2"/>
</dbReference>
<dbReference type="GO" id="GO:0005634">
    <property type="term" value="C:nucleus"/>
    <property type="evidence" value="ECO:0007669"/>
    <property type="project" value="UniProtKB-SubCell"/>
</dbReference>
<keyword evidence="7" id="KW-0539">Nucleus</keyword>
<dbReference type="PANTHER" id="PTHR14025:SF20">
    <property type="entry name" value="FANCONI ANEMIA GROUP M PROTEIN"/>
    <property type="match status" value="1"/>
</dbReference>
<dbReference type="CDD" id="cd12091">
    <property type="entry name" value="FANCM_ID"/>
    <property type="match status" value="1"/>
</dbReference>
<dbReference type="Gene3D" id="1.20.1320.20">
    <property type="entry name" value="hef helicase domain"/>
    <property type="match status" value="1"/>
</dbReference>
<dbReference type="OrthoDB" id="6513042at2759"/>
<keyword evidence="12" id="KW-1185">Reference proteome</keyword>
<keyword evidence="3" id="KW-0547">Nucleotide-binding</keyword>
<feature type="domain" description="Helicase C-terminal" evidence="10">
    <location>
        <begin position="384"/>
        <end position="543"/>
    </location>
</feature>
<dbReference type="GO" id="GO:0036297">
    <property type="term" value="P:interstrand cross-link repair"/>
    <property type="evidence" value="ECO:0007669"/>
    <property type="project" value="TreeGrafter"/>
</dbReference>
<dbReference type="InterPro" id="IPR044749">
    <property type="entry name" value="FANCM_DEXDc"/>
</dbReference>
<dbReference type="CDD" id="cd18033">
    <property type="entry name" value="DEXDc_FANCM"/>
    <property type="match status" value="1"/>
</dbReference>
<evidence type="ECO:0000256" key="3">
    <source>
        <dbReference type="ARBA" id="ARBA00022741"/>
    </source>
</evidence>
<feature type="compositionally biased region" description="Polar residues" evidence="8">
    <location>
        <begin position="1360"/>
        <end position="1378"/>
    </location>
</feature>
<keyword evidence="4" id="KW-0378">Hydrolase</keyword>